<comment type="caution">
    <text evidence="2">The sequence shown here is derived from an EMBL/GenBank/DDBJ whole genome shotgun (WGS) entry which is preliminary data.</text>
</comment>
<organism evidence="2 3">
    <name type="scientific">Burkholderia pseudomultivorans</name>
    <dbReference type="NCBI Taxonomy" id="1207504"/>
    <lineage>
        <taxon>Bacteria</taxon>
        <taxon>Pseudomonadati</taxon>
        <taxon>Pseudomonadota</taxon>
        <taxon>Betaproteobacteria</taxon>
        <taxon>Burkholderiales</taxon>
        <taxon>Burkholderiaceae</taxon>
        <taxon>Burkholderia</taxon>
        <taxon>Burkholderia cepacia complex</taxon>
    </lineage>
</organism>
<dbReference type="Proteomes" id="UP000061512">
    <property type="component" value="Unassembled WGS sequence"/>
</dbReference>
<protein>
    <submittedName>
        <fullName evidence="2">Fimbrial protein</fullName>
    </submittedName>
</protein>
<dbReference type="RefSeq" id="WP_060250333.1">
    <property type="nucleotide sequence ID" value="NZ_LPJO01000012.1"/>
</dbReference>
<reference evidence="2 3" key="1">
    <citation type="submission" date="2015-11" db="EMBL/GenBank/DDBJ databases">
        <title>Expanding the genomic diversity of Burkholderia species for the development of highly accurate diagnostics.</title>
        <authorList>
            <person name="Sahl J."/>
            <person name="Keim P."/>
            <person name="Wagner D."/>
        </authorList>
    </citation>
    <scope>NUCLEOTIDE SEQUENCE [LARGE SCALE GENOMIC DNA]</scope>
    <source>
        <strain evidence="2 3">MSMB574WGS</strain>
    </source>
</reference>
<feature type="transmembrane region" description="Helical" evidence="1">
    <location>
        <begin position="37"/>
        <end position="60"/>
    </location>
</feature>
<proteinExistence type="predicted"/>
<dbReference type="AlphaFoldDB" id="A0A132F5F1"/>
<evidence type="ECO:0000256" key="1">
    <source>
        <dbReference type="SAM" id="Phobius"/>
    </source>
</evidence>
<keyword evidence="1" id="KW-0812">Transmembrane</keyword>
<accession>A0A132F5F1</accession>
<name>A0A132F5F1_9BURK</name>
<sequence length="210" mass="22012">MRAARAGAAGTGRYGLGGFNLLPYRERLAQALRRRRAAQCGAAILLGVLGVGLWTAGAAWRRMGLDAERARLEAHLRRVQPQVDAAARAASAAAGAAQRDAQALVLAAPYRRLAALLATLPQVRDGAVRLDALHVTPSGATLDMHATNYRAAAQWLAGVARERQDWRIDVGSLKPAPAGPTDAAAASFRFSAQLRWLDAPRQPGAAGGGA</sequence>
<evidence type="ECO:0000313" key="3">
    <source>
        <dbReference type="Proteomes" id="UP000061512"/>
    </source>
</evidence>
<keyword evidence="1" id="KW-0472">Membrane</keyword>
<gene>
    <name evidence="2" type="ORF">WT57_11620</name>
</gene>
<evidence type="ECO:0000313" key="2">
    <source>
        <dbReference type="EMBL" id="KWF70468.1"/>
    </source>
</evidence>
<dbReference type="EMBL" id="LPJX01000014">
    <property type="protein sequence ID" value="KWF70468.1"/>
    <property type="molecule type" value="Genomic_DNA"/>
</dbReference>
<keyword evidence="1" id="KW-1133">Transmembrane helix</keyword>